<organism evidence="3 4">
    <name type="scientific">Stylonychia lemnae</name>
    <name type="common">Ciliate</name>
    <dbReference type="NCBI Taxonomy" id="5949"/>
    <lineage>
        <taxon>Eukaryota</taxon>
        <taxon>Sar</taxon>
        <taxon>Alveolata</taxon>
        <taxon>Ciliophora</taxon>
        <taxon>Intramacronucleata</taxon>
        <taxon>Spirotrichea</taxon>
        <taxon>Stichotrichia</taxon>
        <taxon>Sporadotrichida</taxon>
        <taxon>Oxytrichidae</taxon>
        <taxon>Stylonychinae</taxon>
        <taxon>Stylonychia</taxon>
    </lineage>
</organism>
<feature type="compositionally biased region" description="Low complexity" evidence="2">
    <location>
        <begin position="15"/>
        <end position="28"/>
    </location>
</feature>
<dbReference type="EMBL" id="CCKQ01014339">
    <property type="protein sequence ID" value="CDW86094.1"/>
    <property type="molecule type" value="Genomic_DNA"/>
</dbReference>
<evidence type="ECO:0000256" key="2">
    <source>
        <dbReference type="SAM" id="MobiDB-lite"/>
    </source>
</evidence>
<gene>
    <name evidence="3" type="primary">Contig19507.g20678</name>
    <name evidence="3" type="ORF">STYLEM_15185</name>
</gene>
<feature type="compositionally biased region" description="Polar residues" evidence="2">
    <location>
        <begin position="1"/>
        <end position="10"/>
    </location>
</feature>
<sequence>MSRVSQTSQEFPLFSNNRSPQSSPNRPQGKLCLPDCSSGVSKEFPTYFKNDHQLRSRISLDNPYIEEDFRDKTINNARRGSLQSDPLNPLATIRNHNQSYNKFDKDFKKENILKNTDRLLLKNLDKKFLSKFDFSKELAMPGGSQTDRAGGARNDRVQMSVDLVQSFNDFKLEENYKADKQNYIKLPQIPIKQYDCLRDKVEVIQPPDLEIEGYSKFRDKYFSMLQNQNKPFNKKLGLFTLFSDKTTGEKIMHKIYDQIKREGLKLKEFKKIQAQHEVQVLNLEQSTARALNDSNLSIETKIMKGSNSGKVLALPKNRIKYRYFKDGEIFEKKDDTLLRSSLDQLTLSKQLQKKGVLIAGNSAQNTQTINFNDLESITSYPAYNNVLPEVDKQTLIKTKSLSNLFKRGSLSSLHSSFKPSQVPAINDDRKIIIAQHLKYLKDNEKNLENLKNEINDFESRNLKYETQKFEKSPPLYSHARLLFEQEFREQENLKNYTMMKQGSNEDQMLSVGEMSINQRLMQTDAFKKFKNLEEVQEEKNET</sequence>
<feature type="region of interest" description="Disordered" evidence="2">
    <location>
        <begin position="1"/>
        <end position="31"/>
    </location>
</feature>
<evidence type="ECO:0000313" key="4">
    <source>
        <dbReference type="Proteomes" id="UP000039865"/>
    </source>
</evidence>
<dbReference type="AlphaFoldDB" id="A0A078AV62"/>
<reference evidence="3 4" key="1">
    <citation type="submission" date="2014-06" db="EMBL/GenBank/DDBJ databases">
        <authorList>
            <person name="Swart Estienne"/>
        </authorList>
    </citation>
    <scope>NUCLEOTIDE SEQUENCE [LARGE SCALE GENOMIC DNA]</scope>
    <source>
        <strain evidence="3 4">130c</strain>
    </source>
</reference>
<keyword evidence="1" id="KW-0175">Coiled coil</keyword>
<evidence type="ECO:0000256" key="1">
    <source>
        <dbReference type="SAM" id="Coils"/>
    </source>
</evidence>
<feature type="coiled-coil region" evidence="1">
    <location>
        <begin position="433"/>
        <end position="467"/>
    </location>
</feature>
<name>A0A078AV62_STYLE</name>
<dbReference type="InParanoid" id="A0A078AV62"/>
<protein>
    <submittedName>
        <fullName evidence="3">Uncharacterized protein</fullName>
    </submittedName>
</protein>
<accession>A0A078AV62</accession>
<proteinExistence type="predicted"/>
<dbReference type="Proteomes" id="UP000039865">
    <property type="component" value="Unassembled WGS sequence"/>
</dbReference>
<keyword evidence="4" id="KW-1185">Reference proteome</keyword>
<evidence type="ECO:0000313" key="3">
    <source>
        <dbReference type="EMBL" id="CDW86094.1"/>
    </source>
</evidence>